<accession>A0A3P9K1B3</accession>
<proteinExistence type="predicted"/>
<dbReference type="Ensembl" id="ENSORLT00020011692.1">
    <property type="protein sequence ID" value="ENSORLP00020002215.1"/>
    <property type="gene ID" value="ENSORLG00020002955.1"/>
</dbReference>
<protein>
    <recommendedName>
        <fullName evidence="1">Reverse transcriptase domain-containing protein</fullName>
    </recommendedName>
</protein>
<dbReference type="CDD" id="cd01650">
    <property type="entry name" value="RT_nLTR_like"/>
    <property type="match status" value="1"/>
</dbReference>
<dbReference type="Gene3D" id="3.60.10.10">
    <property type="entry name" value="Endonuclease/exonuclease/phosphatase"/>
    <property type="match status" value="1"/>
</dbReference>
<dbReference type="AlphaFoldDB" id="A0A3P9K1B3"/>
<dbReference type="PANTHER" id="PTHR33332">
    <property type="entry name" value="REVERSE TRANSCRIPTASE DOMAIN-CONTAINING PROTEIN"/>
    <property type="match status" value="1"/>
</dbReference>
<dbReference type="SUPFAM" id="SSF56219">
    <property type="entry name" value="DNase I-like"/>
    <property type="match status" value="1"/>
</dbReference>
<reference evidence="2" key="4">
    <citation type="submission" date="2025-09" db="UniProtKB">
        <authorList>
            <consortium name="Ensembl"/>
        </authorList>
    </citation>
    <scope>IDENTIFICATION</scope>
    <source>
        <strain evidence="2">HNI</strain>
    </source>
</reference>
<sequence>MEFLALNVEIAKGLCITVVGGYRPPSASKDALPSLKHLLAKINYSELVLAGDLNWDWLNPVSDEFKSFCDSINLTQLVNLPTRPNLKCLDKSTLIDLILTNVPHKFSSLGVFCNDLSDHCVVAAVRNTKIPKYKPLIIYKRNLKLFNQQAYHHDLSAVNWKNIDLLPDVELAWTFFETSFMQIVNKHAPLRRHRVKGRENPWFSPELADTMHERNMAWACARKTGASNDWSVFRQLRNKCSSLIKKAKSEYYLSVTTENLNNPQKFWKVIKSLTVSKSSQALPRYILNESGPVFNRIEVLNCFNKHFISSSSLFDSEGADFVKPCTDPPEYTGPPFNFVPFTIQEVHKALKALDHKKSPGPDLIDPYFLKLAADFVAEPLTILFNLTVETKEIPSIWKSAFVLPLLKGGDPAILANYRPISNLSVLCKILESLVSEQLKYFLFSNSILSKYQSGFRKKHSTVTAAMKVINDIIVALDKKQYCASLFIDLSKAFDTVDHGVLKIRLLRSGLSEQAVDWFSNYLSNRTQCIKYEGLCCECVTVHRGVPQGSILGPLLFIIYINNLGLNVPDANMHFYADDTVIYCCESTLDQAIESLQKAFGAVQQSLLKLKLVLNSDKTKLMLFSNCKKMPHTIPTVSTLEGNNIEVVHEYKYLGVLIDDSLTFKPHVENLVKKLRLKLGFYFRNKLCFSFEVKKRLVAATFLSVLDYGDLFYMNASAQCLRMIDTVYHSSLRFITNCKTMTHHCELYSRVGWPALTIRRRIHWYTFIYKALLGL</sequence>
<dbReference type="Pfam" id="PF00078">
    <property type="entry name" value="RVT_1"/>
    <property type="match status" value="1"/>
</dbReference>
<dbReference type="PROSITE" id="PS50878">
    <property type="entry name" value="RT_POL"/>
    <property type="match status" value="1"/>
</dbReference>
<reference evidence="2" key="3">
    <citation type="submission" date="2025-08" db="UniProtKB">
        <authorList>
            <consortium name="Ensembl"/>
        </authorList>
    </citation>
    <scope>IDENTIFICATION</scope>
    <source>
        <strain evidence="2">HNI</strain>
    </source>
</reference>
<evidence type="ECO:0000313" key="2">
    <source>
        <dbReference type="Ensembl" id="ENSORLP00020002215.1"/>
    </source>
</evidence>
<dbReference type="InterPro" id="IPR043502">
    <property type="entry name" value="DNA/RNA_pol_sf"/>
</dbReference>
<dbReference type="InterPro" id="IPR000477">
    <property type="entry name" value="RT_dom"/>
</dbReference>
<reference key="1">
    <citation type="journal article" date="2007" name="Nature">
        <title>The medaka draft genome and insights into vertebrate genome evolution.</title>
        <authorList>
            <person name="Kasahara M."/>
            <person name="Naruse K."/>
            <person name="Sasaki S."/>
            <person name="Nakatani Y."/>
            <person name="Qu W."/>
            <person name="Ahsan B."/>
            <person name="Yamada T."/>
            <person name="Nagayasu Y."/>
            <person name="Doi K."/>
            <person name="Kasai Y."/>
            <person name="Jindo T."/>
            <person name="Kobayashi D."/>
            <person name="Shimada A."/>
            <person name="Toyoda A."/>
            <person name="Kuroki Y."/>
            <person name="Fujiyama A."/>
            <person name="Sasaki T."/>
            <person name="Shimizu A."/>
            <person name="Asakawa S."/>
            <person name="Shimizu N."/>
            <person name="Hashimoto S."/>
            <person name="Yang J."/>
            <person name="Lee Y."/>
            <person name="Matsushima K."/>
            <person name="Sugano S."/>
            <person name="Sakaizumi M."/>
            <person name="Narita T."/>
            <person name="Ohishi K."/>
            <person name="Haga S."/>
            <person name="Ohta F."/>
            <person name="Nomoto H."/>
            <person name="Nogata K."/>
            <person name="Morishita T."/>
            <person name="Endo T."/>
            <person name="Shin-I T."/>
            <person name="Takeda H."/>
            <person name="Morishita S."/>
            <person name="Kohara Y."/>
        </authorList>
    </citation>
    <scope>NUCLEOTIDE SEQUENCE [LARGE SCALE GENOMIC DNA]</scope>
    <source>
        <strain>Hd-rR</strain>
    </source>
</reference>
<evidence type="ECO:0000313" key="3">
    <source>
        <dbReference type="Proteomes" id="UP000265180"/>
    </source>
</evidence>
<name>A0A3P9K1B3_ORYLA</name>
<dbReference type="SUPFAM" id="SSF56672">
    <property type="entry name" value="DNA/RNA polymerases"/>
    <property type="match status" value="1"/>
</dbReference>
<dbReference type="Proteomes" id="UP000265180">
    <property type="component" value="Chromosome 5"/>
</dbReference>
<reference evidence="2 3" key="2">
    <citation type="submission" date="2017-04" db="EMBL/GenBank/DDBJ databases">
        <title>CpG methylation of centromeres and impact of large insertions on vertebrate speciation.</title>
        <authorList>
            <person name="Ichikawa K."/>
            <person name="Yoshimura J."/>
            <person name="Morishita S."/>
        </authorList>
    </citation>
    <scope>NUCLEOTIDE SEQUENCE</scope>
    <source>
        <strain evidence="2 3">HNI</strain>
    </source>
</reference>
<organism evidence="2 3">
    <name type="scientific">Oryzias latipes</name>
    <name type="common">Japanese rice fish</name>
    <name type="synonym">Japanese killifish</name>
    <dbReference type="NCBI Taxonomy" id="8090"/>
    <lineage>
        <taxon>Eukaryota</taxon>
        <taxon>Metazoa</taxon>
        <taxon>Chordata</taxon>
        <taxon>Craniata</taxon>
        <taxon>Vertebrata</taxon>
        <taxon>Euteleostomi</taxon>
        <taxon>Actinopterygii</taxon>
        <taxon>Neopterygii</taxon>
        <taxon>Teleostei</taxon>
        <taxon>Neoteleostei</taxon>
        <taxon>Acanthomorphata</taxon>
        <taxon>Ovalentaria</taxon>
        <taxon>Atherinomorphae</taxon>
        <taxon>Beloniformes</taxon>
        <taxon>Adrianichthyidae</taxon>
        <taxon>Oryziinae</taxon>
        <taxon>Oryzias</taxon>
    </lineage>
</organism>
<evidence type="ECO:0000259" key="1">
    <source>
        <dbReference type="PROSITE" id="PS50878"/>
    </source>
</evidence>
<dbReference type="InterPro" id="IPR036691">
    <property type="entry name" value="Endo/exonu/phosph_ase_sf"/>
</dbReference>
<feature type="domain" description="Reverse transcriptase" evidence="1">
    <location>
        <begin position="386"/>
        <end position="657"/>
    </location>
</feature>